<dbReference type="Pfam" id="PF14384">
    <property type="entry name" value="BrnA_antitoxin"/>
    <property type="match status" value="1"/>
</dbReference>
<dbReference type="EMBL" id="NJPP01000042">
    <property type="protein sequence ID" value="PIT68280.1"/>
    <property type="molecule type" value="Genomic_DNA"/>
</dbReference>
<name>A0A2N9Y997_9HYPH</name>
<protein>
    <recommendedName>
        <fullName evidence="3">Antitoxin</fullName>
    </recommendedName>
</protein>
<reference evidence="1 2" key="1">
    <citation type="submission" date="2017-06" db="EMBL/GenBank/DDBJ databases">
        <title>Draft genome of Bartonella tribocorum C635.</title>
        <authorList>
            <person name="Hadjadj L."/>
            <person name="Jiyipong T."/>
            <person name="Diene S.M."/>
            <person name="Morand S."/>
            <person name="Rolain J.-M."/>
        </authorList>
    </citation>
    <scope>NUCLEOTIDE SEQUENCE [LARGE SCALE GENOMIC DNA]</scope>
    <source>
        <strain evidence="1 2">C635</strain>
    </source>
</reference>
<comment type="caution">
    <text evidence="1">The sequence shown here is derived from an EMBL/GenBank/DDBJ whole genome shotgun (WGS) entry which is preliminary data.</text>
</comment>
<dbReference type="AlphaFoldDB" id="A0A2N9Y997"/>
<proteinExistence type="predicted"/>
<organism evidence="1 2">
    <name type="scientific">Bartonella tribocorum</name>
    <dbReference type="NCBI Taxonomy" id="85701"/>
    <lineage>
        <taxon>Bacteria</taxon>
        <taxon>Pseudomonadati</taxon>
        <taxon>Pseudomonadota</taxon>
        <taxon>Alphaproteobacteria</taxon>
        <taxon>Hyphomicrobiales</taxon>
        <taxon>Bartonellaceae</taxon>
        <taxon>Bartonella</taxon>
    </lineage>
</organism>
<sequence>MTKYPYIKPLTDEEEAEIQKEIAYDPDAPEATDEQIAQAKSFAEVFPDLAESIKRSRGRPQIDNPKEQVSIRLSPDVLKKLKALGRGWQSKVDDILRKAVGL</sequence>
<evidence type="ECO:0000313" key="2">
    <source>
        <dbReference type="Proteomes" id="UP000230791"/>
    </source>
</evidence>
<accession>A0A2N9Y997</accession>
<dbReference type="Proteomes" id="UP000230791">
    <property type="component" value="Unassembled WGS sequence"/>
</dbReference>
<dbReference type="OrthoDB" id="361944at2"/>
<evidence type="ECO:0008006" key="3">
    <source>
        <dbReference type="Google" id="ProtNLM"/>
    </source>
</evidence>
<dbReference type="InterPro" id="IPR025528">
    <property type="entry name" value="BrnA_antitoxin"/>
</dbReference>
<dbReference type="KEGG" id="btx:BM1374166_00478"/>
<dbReference type="OMA" id="FKSTGEG"/>
<gene>
    <name evidence="1" type="ORF">CEV08_08360</name>
</gene>
<evidence type="ECO:0000313" key="1">
    <source>
        <dbReference type="EMBL" id="PIT68280.1"/>
    </source>
</evidence>